<dbReference type="PANTHER" id="PTHR12448">
    <property type="entry name" value="ATP SYNTHASE EPSILON CHAIN, MITOCHONDRIAL"/>
    <property type="match status" value="1"/>
</dbReference>
<dbReference type="Pfam" id="PF04627">
    <property type="entry name" value="ATP-synt_Eps"/>
    <property type="match status" value="1"/>
</dbReference>
<evidence type="ECO:0000313" key="3">
    <source>
        <dbReference type="EMBL" id="KAL2041683.1"/>
    </source>
</evidence>
<evidence type="ECO:0000256" key="1">
    <source>
        <dbReference type="ARBA" id="ARBA00009502"/>
    </source>
</evidence>
<comment type="caution">
    <text evidence="3">The sequence shown here is derived from an EMBL/GenBank/DDBJ whole genome shotgun (WGS) entry which is preliminary data.</text>
</comment>
<dbReference type="Proteomes" id="UP001590950">
    <property type="component" value="Unassembled WGS sequence"/>
</dbReference>
<dbReference type="InterPro" id="IPR036742">
    <property type="entry name" value="ATP_synth_F1_esu_sf_mt"/>
</dbReference>
<evidence type="ECO:0000256" key="2">
    <source>
        <dbReference type="SAM" id="MobiDB-lite"/>
    </source>
</evidence>
<comment type="similarity">
    <text evidence="1">Belongs to the eukaryotic ATPase epsilon family.</text>
</comment>
<evidence type="ECO:0008006" key="5">
    <source>
        <dbReference type="Google" id="ProtNLM"/>
    </source>
</evidence>
<dbReference type="Gene3D" id="1.10.1620.20">
    <property type="entry name" value="ATP synthase, F1 complex, epsilon subunit superfamily, mitochondrial"/>
    <property type="match status" value="1"/>
</dbReference>
<proteinExistence type="inferred from homology"/>
<evidence type="ECO:0000313" key="4">
    <source>
        <dbReference type="Proteomes" id="UP001590950"/>
    </source>
</evidence>
<accession>A0ABR4A7M8</accession>
<dbReference type="PANTHER" id="PTHR12448:SF0">
    <property type="entry name" value="ATP SYNTHASE SUBUNIT EPSILON, MITOCHONDRIAL"/>
    <property type="match status" value="1"/>
</dbReference>
<dbReference type="EMBL" id="JBEFKJ010000016">
    <property type="protein sequence ID" value="KAL2041683.1"/>
    <property type="molecule type" value="Genomic_DNA"/>
</dbReference>
<keyword evidence="4" id="KW-1185">Reference proteome</keyword>
<feature type="region of interest" description="Disordered" evidence="2">
    <location>
        <begin position="52"/>
        <end position="74"/>
    </location>
</feature>
<name>A0ABR4A7M8_9LECA</name>
<reference evidence="3 4" key="1">
    <citation type="submission" date="2024-09" db="EMBL/GenBank/DDBJ databases">
        <title>Rethinking Asexuality: The Enigmatic Case of Functional Sexual Genes in Lepraria (Stereocaulaceae).</title>
        <authorList>
            <person name="Doellman M."/>
            <person name="Sun Y."/>
            <person name="Barcenas-Pena A."/>
            <person name="Lumbsch H.T."/>
            <person name="Grewe F."/>
        </authorList>
    </citation>
    <scope>NUCLEOTIDE SEQUENCE [LARGE SCALE GENOMIC DNA]</scope>
    <source>
        <strain evidence="3 4">Mercado 3170</strain>
    </source>
</reference>
<dbReference type="InterPro" id="IPR006721">
    <property type="entry name" value="ATP_synth_F1_esu_mt"/>
</dbReference>
<organism evidence="3 4">
    <name type="scientific">Stereocaulon virgatum</name>
    <dbReference type="NCBI Taxonomy" id="373712"/>
    <lineage>
        <taxon>Eukaryota</taxon>
        <taxon>Fungi</taxon>
        <taxon>Dikarya</taxon>
        <taxon>Ascomycota</taxon>
        <taxon>Pezizomycotina</taxon>
        <taxon>Lecanoromycetes</taxon>
        <taxon>OSLEUM clade</taxon>
        <taxon>Lecanoromycetidae</taxon>
        <taxon>Lecanorales</taxon>
        <taxon>Lecanorineae</taxon>
        <taxon>Stereocaulaceae</taxon>
        <taxon>Stereocaulon</taxon>
    </lineage>
</organism>
<dbReference type="SUPFAM" id="SSF48690">
    <property type="entry name" value="Epsilon subunit of mitochondrial F1F0-ATP synthase"/>
    <property type="match status" value="1"/>
</dbReference>
<dbReference type="CDD" id="cd12153">
    <property type="entry name" value="F1-ATPase_epsilon"/>
    <property type="match status" value="1"/>
</dbReference>
<protein>
    <recommendedName>
        <fullName evidence="5">Mitochondrial ATP synthase epsilon chain domain-containing protein</fullName>
    </recommendedName>
</protein>
<sequence>MAFAWKASGLTYNRYLAITARVVRRSLKEQPRLQAERRGEMELRFAKWEKSKQGENKNLAEVNSADMAEHAGKE</sequence>
<gene>
    <name evidence="3" type="ORF">N7G274_005467</name>
</gene>